<dbReference type="Gene3D" id="1.10.340.70">
    <property type="match status" value="1"/>
</dbReference>
<name>A0A6S7K2N7_PARCT</name>
<reference evidence="3" key="1">
    <citation type="submission" date="2020-04" db="EMBL/GenBank/DDBJ databases">
        <authorList>
            <person name="Alioto T."/>
            <person name="Alioto T."/>
            <person name="Gomez Garrido J."/>
        </authorList>
    </citation>
    <scope>NUCLEOTIDE SEQUENCE</scope>
    <source>
        <strain evidence="3">A484AB</strain>
    </source>
</reference>
<dbReference type="EMBL" id="CACRXK020023390">
    <property type="protein sequence ID" value="CAB4037708.1"/>
    <property type="molecule type" value="Genomic_DNA"/>
</dbReference>
<gene>
    <name evidence="3" type="ORF">PACLA_8A064487</name>
</gene>
<dbReference type="InterPro" id="IPR043502">
    <property type="entry name" value="DNA/RNA_pol_sf"/>
</dbReference>
<dbReference type="PANTHER" id="PTHR47331:SF1">
    <property type="entry name" value="GAG-LIKE PROTEIN"/>
    <property type="match status" value="1"/>
</dbReference>
<feature type="domain" description="DUF5641" evidence="2">
    <location>
        <begin position="573"/>
        <end position="628"/>
    </location>
</feature>
<protein>
    <submittedName>
        <fullName evidence="3">Transposon Tf2-9 poly, partial</fullName>
    </submittedName>
</protein>
<dbReference type="InterPro" id="IPR008042">
    <property type="entry name" value="Retrotrans_Pao"/>
</dbReference>
<dbReference type="Pfam" id="PF18701">
    <property type="entry name" value="DUF5641"/>
    <property type="match status" value="1"/>
</dbReference>
<feature type="domain" description="Integrase zinc-binding" evidence="1">
    <location>
        <begin position="398"/>
        <end position="452"/>
    </location>
</feature>
<dbReference type="GO" id="GO:0006259">
    <property type="term" value="P:DNA metabolic process"/>
    <property type="evidence" value="ECO:0007669"/>
    <property type="project" value="UniProtKB-ARBA"/>
</dbReference>
<dbReference type="AlphaFoldDB" id="A0A6S7K2N7"/>
<dbReference type="SUPFAM" id="SSF56672">
    <property type="entry name" value="DNA/RNA polymerases"/>
    <property type="match status" value="1"/>
</dbReference>
<dbReference type="PANTHER" id="PTHR47331">
    <property type="entry name" value="PHD-TYPE DOMAIN-CONTAINING PROTEIN"/>
    <property type="match status" value="1"/>
</dbReference>
<accession>A0A6S7K2N7</accession>
<dbReference type="Proteomes" id="UP001152795">
    <property type="component" value="Unassembled WGS sequence"/>
</dbReference>
<dbReference type="Gene3D" id="3.30.420.10">
    <property type="entry name" value="Ribonuclease H-like superfamily/Ribonuclease H"/>
    <property type="match status" value="1"/>
</dbReference>
<dbReference type="OrthoDB" id="8004658at2759"/>
<dbReference type="SUPFAM" id="SSF53098">
    <property type="entry name" value="Ribonuclease H-like"/>
    <property type="match status" value="1"/>
</dbReference>
<dbReference type="Pfam" id="PF17921">
    <property type="entry name" value="Integrase_H2C2"/>
    <property type="match status" value="1"/>
</dbReference>
<evidence type="ECO:0000313" key="4">
    <source>
        <dbReference type="Proteomes" id="UP001152795"/>
    </source>
</evidence>
<dbReference type="InterPro" id="IPR041588">
    <property type="entry name" value="Integrase_H2C2"/>
</dbReference>
<dbReference type="InterPro" id="IPR012337">
    <property type="entry name" value="RNaseH-like_sf"/>
</dbReference>
<dbReference type="InterPro" id="IPR040676">
    <property type="entry name" value="DUF5641"/>
</dbReference>
<keyword evidence="4" id="KW-1185">Reference proteome</keyword>
<organism evidence="3 4">
    <name type="scientific">Paramuricea clavata</name>
    <name type="common">Red gorgonian</name>
    <name type="synonym">Violescent sea-whip</name>
    <dbReference type="NCBI Taxonomy" id="317549"/>
    <lineage>
        <taxon>Eukaryota</taxon>
        <taxon>Metazoa</taxon>
        <taxon>Cnidaria</taxon>
        <taxon>Anthozoa</taxon>
        <taxon>Octocorallia</taxon>
        <taxon>Malacalcyonacea</taxon>
        <taxon>Plexauridae</taxon>
        <taxon>Paramuricea</taxon>
    </lineage>
</organism>
<sequence>MLKFLWFEDINQDPPTLKEYEFRRRPFGLTPSPAILPSTISHHLSRYKEIEPEIVSLLLESLYVDDFAGGAYDDDDEALHIYRTSHDLMGKVSKSNCAKILGISWNEDSDEFCYDLGELVEYAKSLSATKRSVLKLSAKVFDPIGLFSPFTVTMKMLFQTLCTTSVNWDDELDGKALTAWKSLVKDLQALSDIRVPRCYFQRLNELFRTHEIHGFCDVSDLAFAAVVYLRTAHSNGDIEESKDQWPVDPQPTSKDNDEAYNEVMKNPHPIVHSLSGISLNGSVHIERILDPQRYNTKTKLLRVTALVIRFIKKTRKQPCTLSPEVNADELKESEKLWIRIQSTDFAEEIECIHNGCMNSRVNQLGLFVDDDTIIRWDGRIGHSTMPDDAKQPILLPPKQEFTRLIIREAHELVHHDGIRETLNCVRRKYWVLRSRESVKRMVRRCVTCKRFEAKPFAAAKEPALPSSRVNDEPPFSNTGIDFAGPLYAMANRESKKVYICLFTCASTRAVHLELVPCLSVSSFLQAFRRFVSRRGLPSRLITDNAKTFKSASKEAKNILRSSEIQREMASRGKRKQYIAVGDVVVLKNDSTPRMFWKLARVKELIKSQDGVIRAAKICVVNSGKGRVIELRRLIQHLIPLELKLSPDTENDVSPAVESAPKEESTRQRPRRS</sequence>
<evidence type="ECO:0000259" key="1">
    <source>
        <dbReference type="Pfam" id="PF17921"/>
    </source>
</evidence>
<dbReference type="InterPro" id="IPR036397">
    <property type="entry name" value="RNaseH_sf"/>
</dbReference>
<dbReference type="Pfam" id="PF05380">
    <property type="entry name" value="Peptidase_A17"/>
    <property type="match status" value="1"/>
</dbReference>
<proteinExistence type="predicted"/>
<evidence type="ECO:0000259" key="2">
    <source>
        <dbReference type="Pfam" id="PF18701"/>
    </source>
</evidence>
<evidence type="ECO:0000313" key="3">
    <source>
        <dbReference type="EMBL" id="CAB4037708.1"/>
    </source>
</evidence>
<comment type="caution">
    <text evidence="3">The sequence shown here is derived from an EMBL/GenBank/DDBJ whole genome shotgun (WGS) entry which is preliminary data.</text>
</comment>
<dbReference type="GO" id="GO:0003676">
    <property type="term" value="F:nucleic acid binding"/>
    <property type="evidence" value="ECO:0007669"/>
    <property type="project" value="InterPro"/>
</dbReference>